<accession>A0A517XRV0</accession>
<comment type="subcellular location">
    <subcellularLocation>
        <location evidence="1">Cell membrane</location>
        <topology evidence="1">Multi-pass membrane protein</topology>
    </subcellularLocation>
</comment>
<keyword evidence="6 7" id="KW-0472">Membrane</keyword>
<evidence type="ECO:0000256" key="6">
    <source>
        <dbReference type="ARBA" id="ARBA00023136"/>
    </source>
</evidence>
<dbReference type="KEGG" id="uli:ETAA1_21830"/>
<dbReference type="Proteomes" id="UP000319576">
    <property type="component" value="Chromosome"/>
</dbReference>
<dbReference type="GO" id="GO:0005886">
    <property type="term" value="C:plasma membrane"/>
    <property type="evidence" value="ECO:0007669"/>
    <property type="project" value="UniProtKB-SubCell"/>
</dbReference>
<dbReference type="PANTHER" id="PTHR30012:SF0">
    <property type="entry name" value="TYPE II SECRETION SYSTEM PROTEIN F-RELATED"/>
    <property type="match status" value="1"/>
</dbReference>
<evidence type="ECO:0000313" key="9">
    <source>
        <dbReference type="EMBL" id="QDU20238.1"/>
    </source>
</evidence>
<dbReference type="InterPro" id="IPR042094">
    <property type="entry name" value="T2SS_GspF_sf"/>
</dbReference>
<dbReference type="PANTHER" id="PTHR30012">
    <property type="entry name" value="GENERAL SECRETION PATHWAY PROTEIN"/>
    <property type="match status" value="1"/>
</dbReference>
<dbReference type="OrthoDB" id="211600at2"/>
<feature type="transmembrane region" description="Helical" evidence="7">
    <location>
        <begin position="167"/>
        <end position="191"/>
    </location>
</feature>
<feature type="domain" description="Type II secretion system protein GspF" evidence="8">
    <location>
        <begin position="227"/>
        <end position="342"/>
    </location>
</feature>
<feature type="transmembrane region" description="Helical" evidence="7">
    <location>
        <begin position="325"/>
        <end position="347"/>
    </location>
</feature>
<evidence type="ECO:0000256" key="2">
    <source>
        <dbReference type="ARBA" id="ARBA00005745"/>
    </source>
</evidence>
<dbReference type="Gene3D" id="1.20.81.30">
    <property type="entry name" value="Type II secretion system (T2SS), domain F"/>
    <property type="match status" value="2"/>
</dbReference>
<keyword evidence="3" id="KW-1003">Cell membrane</keyword>
<dbReference type="InterPro" id="IPR003004">
    <property type="entry name" value="GspF/PilC"/>
</dbReference>
<evidence type="ECO:0000256" key="4">
    <source>
        <dbReference type="ARBA" id="ARBA00022692"/>
    </source>
</evidence>
<dbReference type="Pfam" id="PF00482">
    <property type="entry name" value="T2SSF"/>
    <property type="match status" value="2"/>
</dbReference>
<dbReference type="EMBL" id="CP036273">
    <property type="protein sequence ID" value="QDU20238.1"/>
    <property type="molecule type" value="Genomic_DNA"/>
</dbReference>
<comment type="similarity">
    <text evidence="2">Belongs to the GSP F family.</text>
</comment>
<gene>
    <name evidence="9" type="primary">epsF_2</name>
    <name evidence="9" type="ORF">ETAA1_21830</name>
</gene>
<organism evidence="9 10">
    <name type="scientific">Urbifossiella limnaea</name>
    <dbReference type="NCBI Taxonomy" id="2528023"/>
    <lineage>
        <taxon>Bacteria</taxon>
        <taxon>Pseudomonadati</taxon>
        <taxon>Planctomycetota</taxon>
        <taxon>Planctomycetia</taxon>
        <taxon>Gemmatales</taxon>
        <taxon>Gemmataceae</taxon>
        <taxon>Urbifossiella</taxon>
    </lineage>
</organism>
<evidence type="ECO:0000313" key="10">
    <source>
        <dbReference type="Proteomes" id="UP000319576"/>
    </source>
</evidence>
<feature type="transmembrane region" description="Helical" evidence="7">
    <location>
        <begin position="127"/>
        <end position="147"/>
    </location>
</feature>
<feature type="domain" description="Type II secretion system protein GspF" evidence="8">
    <location>
        <begin position="28"/>
        <end position="147"/>
    </location>
</feature>
<keyword evidence="4 7" id="KW-0812">Transmembrane</keyword>
<dbReference type="AlphaFoldDB" id="A0A517XRV0"/>
<sequence>MLYRGTEPHPGVLPMFTAKCPLPALVAWCRTLKHSLGAGLSPVRIFKQQAKSGPRPLREIARDVAAKLEKGSSLEDAFEPYRDRFPPLFLELVAVGEKSGRLVDTFDELTIYYETADRVRRDFRAQMVYPAIQFVAAVVIVTLLIFVQGMLSPKPVDVTGIGLTGTAGALTFMAVSFGLVGGAILLIRAALNSLKWKSKIEGALLIVPAWGGALKAFAIHRFLIAVRMTHEAGLRAEHVLRYSFRATANSVFMRGEPRAVAVVKKGGAIYDALEASGAPFPDEVKDSILGAEEAGMMTEVCDRLSESYREEGSRQLKAAAQYTGWALYALGALFIIVAIFSIARGVFGQYDAAMKGL</sequence>
<keyword evidence="10" id="KW-1185">Reference proteome</keyword>
<protein>
    <submittedName>
        <fullName evidence="9">Type II secretion system protein F</fullName>
    </submittedName>
</protein>
<reference evidence="9 10" key="1">
    <citation type="submission" date="2019-02" db="EMBL/GenBank/DDBJ databases">
        <title>Deep-cultivation of Planctomycetes and their phenomic and genomic characterization uncovers novel biology.</title>
        <authorList>
            <person name="Wiegand S."/>
            <person name="Jogler M."/>
            <person name="Boedeker C."/>
            <person name="Pinto D."/>
            <person name="Vollmers J."/>
            <person name="Rivas-Marin E."/>
            <person name="Kohn T."/>
            <person name="Peeters S.H."/>
            <person name="Heuer A."/>
            <person name="Rast P."/>
            <person name="Oberbeckmann S."/>
            <person name="Bunk B."/>
            <person name="Jeske O."/>
            <person name="Meyerdierks A."/>
            <person name="Storesund J.E."/>
            <person name="Kallscheuer N."/>
            <person name="Luecker S."/>
            <person name="Lage O.M."/>
            <person name="Pohl T."/>
            <person name="Merkel B.J."/>
            <person name="Hornburger P."/>
            <person name="Mueller R.-W."/>
            <person name="Bruemmer F."/>
            <person name="Labrenz M."/>
            <person name="Spormann A.M."/>
            <person name="Op den Camp H."/>
            <person name="Overmann J."/>
            <person name="Amann R."/>
            <person name="Jetten M.S.M."/>
            <person name="Mascher T."/>
            <person name="Medema M.H."/>
            <person name="Devos D.P."/>
            <person name="Kaster A.-K."/>
            <person name="Ovreas L."/>
            <person name="Rohde M."/>
            <person name="Galperin M.Y."/>
            <person name="Jogler C."/>
        </authorList>
    </citation>
    <scope>NUCLEOTIDE SEQUENCE [LARGE SCALE GENOMIC DNA]</scope>
    <source>
        <strain evidence="9 10">ETA_A1</strain>
    </source>
</reference>
<evidence type="ECO:0000256" key="7">
    <source>
        <dbReference type="SAM" id="Phobius"/>
    </source>
</evidence>
<evidence type="ECO:0000256" key="5">
    <source>
        <dbReference type="ARBA" id="ARBA00022989"/>
    </source>
</evidence>
<keyword evidence="5 7" id="KW-1133">Transmembrane helix</keyword>
<evidence type="ECO:0000256" key="3">
    <source>
        <dbReference type="ARBA" id="ARBA00022475"/>
    </source>
</evidence>
<name>A0A517XRV0_9BACT</name>
<dbReference type="InterPro" id="IPR018076">
    <property type="entry name" value="T2SS_GspF_dom"/>
</dbReference>
<evidence type="ECO:0000259" key="8">
    <source>
        <dbReference type="Pfam" id="PF00482"/>
    </source>
</evidence>
<proteinExistence type="inferred from homology"/>
<evidence type="ECO:0000256" key="1">
    <source>
        <dbReference type="ARBA" id="ARBA00004651"/>
    </source>
</evidence>